<accession>A0A7T6Z1V2</accession>
<evidence type="ECO:0000256" key="1">
    <source>
        <dbReference type="SAM" id="Phobius"/>
    </source>
</evidence>
<evidence type="ECO:0000313" key="2">
    <source>
        <dbReference type="EMBL" id="QQK75450.1"/>
    </source>
</evidence>
<keyword evidence="1" id="KW-1133">Transmembrane helix</keyword>
<dbReference type="AlphaFoldDB" id="A0A7T6Z1V2"/>
<feature type="transmembrane region" description="Helical" evidence="1">
    <location>
        <begin position="12"/>
        <end position="31"/>
    </location>
</feature>
<feature type="transmembrane region" description="Helical" evidence="1">
    <location>
        <begin position="51"/>
        <end position="70"/>
    </location>
</feature>
<evidence type="ECO:0000313" key="3">
    <source>
        <dbReference type="Proteomes" id="UP000595823"/>
    </source>
</evidence>
<name>A0A7T6Z1V2_9BACI</name>
<gene>
    <name evidence="2" type="ORF">HUG15_07550</name>
</gene>
<dbReference type="InterPro" id="IPR021560">
    <property type="entry name" value="DUF3021"/>
</dbReference>
<dbReference type="Proteomes" id="UP000595823">
    <property type="component" value="Chromosome"/>
</dbReference>
<proteinExistence type="predicted"/>
<dbReference type="Pfam" id="PF11457">
    <property type="entry name" value="DUF3021"/>
    <property type="match status" value="1"/>
</dbReference>
<keyword evidence="1" id="KW-0812">Transmembrane</keyword>
<organism evidence="2 3">
    <name type="scientific">Salicibibacter cibarius</name>
    <dbReference type="NCBI Taxonomy" id="2743000"/>
    <lineage>
        <taxon>Bacteria</taxon>
        <taxon>Bacillati</taxon>
        <taxon>Bacillota</taxon>
        <taxon>Bacilli</taxon>
        <taxon>Bacillales</taxon>
        <taxon>Bacillaceae</taxon>
        <taxon>Salicibibacter</taxon>
    </lineage>
</organism>
<reference evidence="2 3" key="1">
    <citation type="submission" date="2020-06" db="EMBL/GenBank/DDBJ databases">
        <title>Genomic analysis of Salicibibacter sp. NKC5-3.</title>
        <authorList>
            <person name="Oh Y.J."/>
        </authorList>
    </citation>
    <scope>NUCLEOTIDE SEQUENCE [LARGE SCALE GENOMIC DNA]</scope>
    <source>
        <strain evidence="2 3">NKC5-3</strain>
    </source>
</reference>
<feature type="transmembrane region" description="Helical" evidence="1">
    <location>
        <begin position="111"/>
        <end position="131"/>
    </location>
</feature>
<keyword evidence="3" id="KW-1185">Reference proteome</keyword>
<feature type="transmembrane region" description="Helical" evidence="1">
    <location>
        <begin position="82"/>
        <end position="105"/>
    </location>
</feature>
<dbReference type="EMBL" id="CP054705">
    <property type="protein sequence ID" value="QQK75450.1"/>
    <property type="molecule type" value="Genomic_DNA"/>
</dbReference>
<sequence>MKRFIEGLKTGAFIGVVMSLIFSGFLGQGGYYPMYPGSFMGEIYYEHLTSYQVTLIAVIIWGLIGLLFQFGKMIFTHTDLSLVAATILHFITMMIFMFILAVLAGWFPLKILGLTIYIIVFIIVYIIIWNITRRKYQQVVSGINEKLQK</sequence>
<keyword evidence="1" id="KW-0472">Membrane</keyword>
<dbReference type="RefSeq" id="WP_200128090.1">
    <property type="nucleotide sequence ID" value="NZ_CP054705.1"/>
</dbReference>
<dbReference type="KEGG" id="scia:HUG15_07550"/>
<protein>
    <submittedName>
        <fullName evidence="2">DUF3021 domain-containing protein</fullName>
    </submittedName>
</protein>